<dbReference type="PANTHER" id="PTHR45833">
    <property type="entry name" value="METHIONINE SYNTHASE"/>
    <property type="match status" value="1"/>
</dbReference>
<dbReference type="InterPro" id="IPR003726">
    <property type="entry name" value="HCY_dom"/>
</dbReference>
<evidence type="ECO:0000256" key="14">
    <source>
        <dbReference type="ARBA" id="ARBA00023167"/>
    </source>
</evidence>
<comment type="cofactor">
    <cofactor evidence="2">
        <name>methylcob(III)alamin</name>
        <dbReference type="ChEBI" id="CHEBI:28115"/>
    </cofactor>
</comment>
<evidence type="ECO:0000256" key="5">
    <source>
        <dbReference type="ARBA" id="ARBA00012032"/>
    </source>
</evidence>
<dbReference type="STRING" id="550983.A4R26_10030"/>
<evidence type="ECO:0000256" key="18">
    <source>
        <dbReference type="PIRSR" id="PIRSR037505-2"/>
    </source>
</evidence>
<feature type="binding site" evidence="18 19">
    <location>
        <position position="318"/>
    </location>
    <ligand>
        <name>Zn(2+)</name>
        <dbReference type="ChEBI" id="CHEBI:29105"/>
    </ligand>
</feature>
<keyword evidence="10 19" id="KW-0808">Transferase</keyword>
<comment type="cofactor">
    <cofactor evidence="18">
        <name>Zn(2+)</name>
        <dbReference type="ChEBI" id="CHEBI:29105"/>
    </cofactor>
    <text evidence="18">Binds 1 zinc ion per subunit.</text>
</comment>
<dbReference type="Gene3D" id="3.20.20.330">
    <property type="entry name" value="Homocysteine-binding-like domain"/>
    <property type="match status" value="1"/>
</dbReference>
<sequence>MKSIQQCLQERILIIDGAMGTMIQRHKLEEADYRGERLKDWPSDLKGNNDLLVLTQPNIIKGIHKLYLEAGADIIETNTFNAQVISLADYHMESLAYELNFEAAKIAKEAVKEFFSSSPTGGGREGAGGRECAFVAGAIGPLNKTLSLSPDVNNPGFRALTFDEAMSAYYEQVKGLVDGGVDLLLIETIFDTLNAKAAIYAIKKYFADEGKPELPIMISGTITDASGRTLSGQTLEAFYTSVMHAKPLSIGLNCALGASEMRPHIEELSQIASCYTSAYPNAGLPNAMGEYDEQPEQTAHFLEDWASEGFVNIVGGCCGTTPDHIKHIAEHVRRFKPRPLPVLEKAL</sequence>
<evidence type="ECO:0000256" key="8">
    <source>
        <dbReference type="ARBA" id="ARBA00022605"/>
    </source>
</evidence>
<feature type="binding site" evidence="19">
    <location>
        <position position="254"/>
    </location>
    <ligand>
        <name>Zn(2+)</name>
        <dbReference type="ChEBI" id="CHEBI:29105"/>
    </ligand>
</feature>
<accession>A0A1V9EI87</accession>
<dbReference type="Proteomes" id="UP000192276">
    <property type="component" value="Unassembled WGS sequence"/>
</dbReference>
<dbReference type="SUPFAM" id="SSF82282">
    <property type="entry name" value="Homocysteine S-methyltransferase"/>
    <property type="match status" value="1"/>
</dbReference>
<dbReference type="PIRSF" id="PIRSF037505">
    <property type="entry name" value="Betaine_HMT"/>
    <property type="match status" value="1"/>
</dbReference>
<evidence type="ECO:0000256" key="15">
    <source>
        <dbReference type="ARBA" id="ARBA00023285"/>
    </source>
</evidence>
<comment type="catalytic activity">
    <reaction evidence="1">
        <text>(6S)-5-methyl-5,6,7,8-tetrahydrofolate + L-homocysteine = (6S)-5,6,7,8-tetrahydrofolate + L-methionine</text>
        <dbReference type="Rhea" id="RHEA:11172"/>
        <dbReference type="ChEBI" id="CHEBI:18608"/>
        <dbReference type="ChEBI" id="CHEBI:57453"/>
        <dbReference type="ChEBI" id="CHEBI:57844"/>
        <dbReference type="ChEBI" id="CHEBI:58199"/>
        <dbReference type="EC" id="2.1.1.13"/>
    </reaction>
</comment>
<dbReference type="GO" id="GO:0008270">
    <property type="term" value="F:zinc ion binding"/>
    <property type="evidence" value="ECO:0007669"/>
    <property type="project" value="InterPro"/>
</dbReference>
<evidence type="ECO:0000256" key="9">
    <source>
        <dbReference type="ARBA" id="ARBA00022628"/>
    </source>
</evidence>
<keyword evidence="12 18" id="KW-0479">Metal-binding</keyword>
<evidence type="ECO:0000256" key="7">
    <source>
        <dbReference type="ARBA" id="ARBA00022603"/>
    </source>
</evidence>
<dbReference type="PANTHER" id="PTHR45833:SF1">
    <property type="entry name" value="METHIONINE SYNTHASE"/>
    <property type="match status" value="1"/>
</dbReference>
<dbReference type="GO" id="GO:0046653">
    <property type="term" value="P:tetrahydrofolate metabolic process"/>
    <property type="evidence" value="ECO:0007669"/>
    <property type="project" value="TreeGrafter"/>
</dbReference>
<keyword evidence="14" id="KW-0486">Methionine biosynthesis</keyword>
<dbReference type="GO" id="GO:0032259">
    <property type="term" value="P:methylation"/>
    <property type="evidence" value="ECO:0007669"/>
    <property type="project" value="UniProtKB-KW"/>
</dbReference>
<organism evidence="21 22">
    <name type="scientific">Niastella populi</name>
    <dbReference type="NCBI Taxonomy" id="550983"/>
    <lineage>
        <taxon>Bacteria</taxon>
        <taxon>Pseudomonadati</taxon>
        <taxon>Bacteroidota</taxon>
        <taxon>Chitinophagia</taxon>
        <taxon>Chitinophagales</taxon>
        <taxon>Chitinophagaceae</taxon>
        <taxon>Niastella</taxon>
    </lineage>
</organism>
<dbReference type="InterPro" id="IPR050554">
    <property type="entry name" value="Met_Synthase/Corrinoid"/>
</dbReference>
<evidence type="ECO:0000256" key="1">
    <source>
        <dbReference type="ARBA" id="ARBA00001700"/>
    </source>
</evidence>
<keyword evidence="13 18" id="KW-0862">Zinc</keyword>
<comment type="function">
    <text evidence="16">Catalyzes the transfer of a methyl group from methyl-cobalamin to homocysteine, yielding enzyme-bound cob(I)alamin and methionine. Subsequently, remethylates the cofactor using methyltetrahydrofolate.</text>
</comment>
<keyword evidence="8" id="KW-0028">Amino-acid biosynthesis</keyword>
<keyword evidence="15" id="KW-0170">Cobalt</keyword>
<dbReference type="OrthoDB" id="9803687at2"/>
<dbReference type="FunFam" id="3.20.20.330:FF:000001">
    <property type="entry name" value="Methionine synthase"/>
    <property type="match status" value="1"/>
</dbReference>
<dbReference type="GO" id="GO:0008705">
    <property type="term" value="F:methionine synthase activity"/>
    <property type="evidence" value="ECO:0007669"/>
    <property type="project" value="UniProtKB-EC"/>
</dbReference>
<evidence type="ECO:0000313" key="22">
    <source>
        <dbReference type="Proteomes" id="UP000192276"/>
    </source>
</evidence>
<evidence type="ECO:0000256" key="4">
    <source>
        <dbReference type="ARBA" id="ARBA00010398"/>
    </source>
</evidence>
<evidence type="ECO:0000256" key="19">
    <source>
        <dbReference type="PROSITE-ProRule" id="PRU00333"/>
    </source>
</evidence>
<comment type="caution">
    <text evidence="21">The sequence shown here is derived from an EMBL/GenBank/DDBJ whole genome shotgun (WGS) entry which is preliminary data.</text>
</comment>
<gene>
    <name evidence="21" type="ORF">A4R26_10030</name>
</gene>
<dbReference type="AlphaFoldDB" id="A0A1V9EI87"/>
<proteinExistence type="inferred from homology"/>
<evidence type="ECO:0000256" key="6">
    <source>
        <dbReference type="ARBA" id="ARBA00013998"/>
    </source>
</evidence>
<name>A0A1V9EI87_9BACT</name>
<feature type="binding site" evidence="18 19">
    <location>
        <position position="317"/>
    </location>
    <ligand>
        <name>Zn(2+)</name>
        <dbReference type="ChEBI" id="CHEBI:29105"/>
    </ligand>
</feature>
<dbReference type="PROSITE" id="PS50970">
    <property type="entry name" value="HCY"/>
    <property type="match status" value="1"/>
</dbReference>
<dbReference type="InterPro" id="IPR036589">
    <property type="entry name" value="HCY_dom_sf"/>
</dbReference>
<dbReference type="Pfam" id="PF02574">
    <property type="entry name" value="S-methyl_trans"/>
    <property type="match status" value="1"/>
</dbReference>
<keyword evidence="22" id="KW-1185">Reference proteome</keyword>
<dbReference type="GO" id="GO:0050667">
    <property type="term" value="P:homocysteine metabolic process"/>
    <property type="evidence" value="ECO:0007669"/>
    <property type="project" value="TreeGrafter"/>
</dbReference>
<evidence type="ECO:0000256" key="12">
    <source>
        <dbReference type="ARBA" id="ARBA00022723"/>
    </source>
</evidence>
<dbReference type="InterPro" id="IPR017226">
    <property type="entry name" value="BHMT-like"/>
</dbReference>
<evidence type="ECO:0000256" key="2">
    <source>
        <dbReference type="ARBA" id="ARBA00001956"/>
    </source>
</evidence>
<dbReference type="EMBL" id="LWBP01000254">
    <property type="protein sequence ID" value="OQP45850.1"/>
    <property type="molecule type" value="Genomic_DNA"/>
</dbReference>
<evidence type="ECO:0000256" key="3">
    <source>
        <dbReference type="ARBA" id="ARBA00005178"/>
    </source>
</evidence>
<evidence type="ECO:0000256" key="10">
    <source>
        <dbReference type="ARBA" id="ARBA00022679"/>
    </source>
</evidence>
<evidence type="ECO:0000256" key="17">
    <source>
        <dbReference type="ARBA" id="ARBA00031040"/>
    </source>
</evidence>
<keyword evidence="7 19" id="KW-0489">Methyltransferase</keyword>
<dbReference type="GO" id="GO:0031419">
    <property type="term" value="F:cobalamin binding"/>
    <property type="evidence" value="ECO:0007669"/>
    <property type="project" value="UniProtKB-KW"/>
</dbReference>
<evidence type="ECO:0000313" key="21">
    <source>
        <dbReference type="EMBL" id="OQP45850.1"/>
    </source>
</evidence>
<keyword evidence="11" id="KW-0949">S-adenosyl-L-methionine</keyword>
<protein>
    <recommendedName>
        <fullName evidence="6">Methionine synthase</fullName>
        <ecNumber evidence="5">2.1.1.13</ecNumber>
    </recommendedName>
    <alternativeName>
        <fullName evidence="17">5-methyltetrahydrofolate--homocysteine methyltransferase</fullName>
    </alternativeName>
</protein>
<evidence type="ECO:0000256" key="13">
    <source>
        <dbReference type="ARBA" id="ARBA00022833"/>
    </source>
</evidence>
<dbReference type="GO" id="GO:0005829">
    <property type="term" value="C:cytosol"/>
    <property type="evidence" value="ECO:0007669"/>
    <property type="project" value="TreeGrafter"/>
</dbReference>
<reference evidence="22" key="1">
    <citation type="submission" date="2016-04" db="EMBL/GenBank/DDBJ databases">
        <authorList>
            <person name="Chen L."/>
            <person name="Zhuang W."/>
            <person name="Wang G."/>
        </authorList>
    </citation>
    <scope>NUCLEOTIDE SEQUENCE [LARGE SCALE GENOMIC DNA]</scope>
    <source>
        <strain evidence="22">208</strain>
    </source>
</reference>
<dbReference type="RefSeq" id="WP_081171664.1">
    <property type="nucleotide sequence ID" value="NZ_LWBP01000254.1"/>
</dbReference>
<keyword evidence="9" id="KW-0846">Cobalamin</keyword>
<comment type="similarity">
    <text evidence="4">Belongs to the vitamin-B12 dependent methionine synthase family.</text>
</comment>
<evidence type="ECO:0000256" key="16">
    <source>
        <dbReference type="ARBA" id="ARBA00025552"/>
    </source>
</evidence>
<feature type="domain" description="Hcy-binding" evidence="20">
    <location>
        <begin position="1"/>
        <end position="332"/>
    </location>
</feature>
<evidence type="ECO:0000259" key="20">
    <source>
        <dbReference type="PROSITE" id="PS50970"/>
    </source>
</evidence>
<evidence type="ECO:0000256" key="11">
    <source>
        <dbReference type="ARBA" id="ARBA00022691"/>
    </source>
</evidence>
<dbReference type="EC" id="2.1.1.13" evidence="5"/>
<comment type="pathway">
    <text evidence="3">Amino-acid biosynthesis; L-methionine biosynthesis via de novo pathway; L-methionine from L-homocysteine (MetH route): step 1/1.</text>
</comment>